<evidence type="ECO:0000313" key="2">
    <source>
        <dbReference type="EMBL" id="TVU13755.1"/>
    </source>
</evidence>
<protein>
    <submittedName>
        <fullName evidence="2">Uncharacterized protein</fullName>
    </submittedName>
</protein>
<comment type="caution">
    <text evidence="2">The sequence shown here is derived from an EMBL/GenBank/DDBJ whole genome shotgun (WGS) entry which is preliminary data.</text>
</comment>
<gene>
    <name evidence="2" type="ORF">EJB05_37181</name>
</gene>
<dbReference type="OrthoDB" id="10660054at2759"/>
<dbReference type="Gramene" id="TVU13755">
    <property type="protein sequence ID" value="TVU13755"/>
    <property type="gene ID" value="EJB05_37181"/>
</dbReference>
<reference evidence="2 3" key="1">
    <citation type="journal article" date="2019" name="Sci. Rep.">
        <title>A high-quality genome of Eragrostis curvula grass provides insights into Poaceae evolution and supports new strategies to enhance forage quality.</title>
        <authorList>
            <person name="Carballo J."/>
            <person name="Santos B.A.C.M."/>
            <person name="Zappacosta D."/>
            <person name="Garbus I."/>
            <person name="Selva J.P."/>
            <person name="Gallo C.A."/>
            <person name="Diaz A."/>
            <person name="Albertini E."/>
            <person name="Caccamo M."/>
            <person name="Echenique V."/>
        </authorList>
    </citation>
    <scope>NUCLEOTIDE SEQUENCE [LARGE SCALE GENOMIC DNA]</scope>
    <source>
        <strain evidence="3">cv. Victoria</strain>
        <tissue evidence="2">Leaf</tissue>
    </source>
</reference>
<feature type="region of interest" description="Disordered" evidence="1">
    <location>
        <begin position="161"/>
        <end position="235"/>
    </location>
</feature>
<dbReference type="PANTHER" id="PTHR33170">
    <property type="entry name" value="DUF4283 DOMAIN-CONTAINING PROTEIN-RELATED"/>
    <property type="match status" value="1"/>
</dbReference>
<dbReference type="Proteomes" id="UP000324897">
    <property type="component" value="Unassembled WGS sequence"/>
</dbReference>
<sequence length="278" mass="31010">MEDSVGLRFWARVNESEEDTEDDETVQSINTPEFINKAKEVEFSTSQLIQAERNWRLKVLTASRCVKVRYPRRSSSQWFITEPIIGRSEVLFLHLGSHHRRPSDSEGVSKAVDMLFTRRHDCCCLQVLVLVPNIIPQFLDIIIDDYLYELQFRVEENMDDANPEQMGMDYDFGNDDGNNEGGDHENNDGAKDKGLKGQGEKKMQQQNKGVGGVSKQAPVAPKSAPGASTVQHHAPAGNVAKKRLVYVLTMPGLESAGEQPSAQVPEVVKLLEMLAAKA</sequence>
<accession>A0A5J9TR72</accession>
<keyword evidence="3" id="KW-1185">Reference proteome</keyword>
<feature type="compositionally biased region" description="Basic and acidic residues" evidence="1">
    <location>
        <begin position="181"/>
        <end position="203"/>
    </location>
</feature>
<dbReference type="AlphaFoldDB" id="A0A5J9TR72"/>
<organism evidence="2 3">
    <name type="scientific">Eragrostis curvula</name>
    <name type="common">weeping love grass</name>
    <dbReference type="NCBI Taxonomy" id="38414"/>
    <lineage>
        <taxon>Eukaryota</taxon>
        <taxon>Viridiplantae</taxon>
        <taxon>Streptophyta</taxon>
        <taxon>Embryophyta</taxon>
        <taxon>Tracheophyta</taxon>
        <taxon>Spermatophyta</taxon>
        <taxon>Magnoliopsida</taxon>
        <taxon>Liliopsida</taxon>
        <taxon>Poales</taxon>
        <taxon>Poaceae</taxon>
        <taxon>PACMAD clade</taxon>
        <taxon>Chloridoideae</taxon>
        <taxon>Eragrostideae</taxon>
        <taxon>Eragrostidinae</taxon>
        <taxon>Eragrostis</taxon>
    </lineage>
</organism>
<evidence type="ECO:0000256" key="1">
    <source>
        <dbReference type="SAM" id="MobiDB-lite"/>
    </source>
</evidence>
<feature type="non-terminal residue" evidence="2">
    <location>
        <position position="1"/>
    </location>
</feature>
<proteinExistence type="predicted"/>
<dbReference type="EMBL" id="RWGY01000031">
    <property type="protein sequence ID" value="TVU13755.1"/>
    <property type="molecule type" value="Genomic_DNA"/>
</dbReference>
<name>A0A5J9TR72_9POAL</name>
<evidence type="ECO:0000313" key="3">
    <source>
        <dbReference type="Proteomes" id="UP000324897"/>
    </source>
</evidence>
<dbReference type="PANTHER" id="PTHR33170:SF41">
    <property type="entry name" value="CCHC-TYPE DOMAIN-CONTAINING PROTEIN"/>
    <property type="match status" value="1"/>
</dbReference>